<gene>
    <name evidence="2" type="ORF">Cme02nite_02390</name>
</gene>
<keyword evidence="3" id="KW-1185">Reference proteome</keyword>
<dbReference type="AlphaFoldDB" id="A0A8J3KZN7"/>
<dbReference type="Pfam" id="PF01408">
    <property type="entry name" value="GFO_IDH_MocA"/>
    <property type="match status" value="1"/>
</dbReference>
<organism evidence="2 3">
    <name type="scientific">Catellatospora methionotrophica</name>
    <dbReference type="NCBI Taxonomy" id="121620"/>
    <lineage>
        <taxon>Bacteria</taxon>
        <taxon>Bacillati</taxon>
        <taxon>Actinomycetota</taxon>
        <taxon>Actinomycetes</taxon>
        <taxon>Micromonosporales</taxon>
        <taxon>Micromonosporaceae</taxon>
        <taxon>Catellatospora</taxon>
    </lineage>
</organism>
<proteinExistence type="predicted"/>
<feature type="domain" description="Gfo/Idh/MocA-like oxidoreductase N-terminal" evidence="1">
    <location>
        <begin position="28"/>
        <end position="142"/>
    </location>
</feature>
<dbReference type="InterPro" id="IPR000683">
    <property type="entry name" value="Gfo/Idh/MocA-like_OxRdtase_N"/>
</dbReference>
<comment type="caution">
    <text evidence="2">The sequence shown here is derived from an EMBL/GenBank/DDBJ whole genome shotgun (WGS) entry which is preliminary data.</text>
</comment>
<evidence type="ECO:0000313" key="3">
    <source>
        <dbReference type="Proteomes" id="UP000660339"/>
    </source>
</evidence>
<reference evidence="2" key="1">
    <citation type="submission" date="2021-01" db="EMBL/GenBank/DDBJ databases">
        <title>Whole genome shotgun sequence of Catellatospora methionotrophica NBRC 14553.</title>
        <authorList>
            <person name="Komaki H."/>
            <person name="Tamura T."/>
        </authorList>
    </citation>
    <scope>NUCLEOTIDE SEQUENCE</scope>
    <source>
        <strain evidence="2">NBRC 14553</strain>
    </source>
</reference>
<accession>A0A8J3KZN7</accession>
<dbReference type="Proteomes" id="UP000660339">
    <property type="component" value="Unassembled WGS sequence"/>
</dbReference>
<dbReference type="SUPFAM" id="SSF51735">
    <property type="entry name" value="NAD(P)-binding Rossmann-fold domains"/>
    <property type="match status" value="1"/>
</dbReference>
<dbReference type="GO" id="GO:0000166">
    <property type="term" value="F:nucleotide binding"/>
    <property type="evidence" value="ECO:0007669"/>
    <property type="project" value="InterPro"/>
</dbReference>
<dbReference type="Gene3D" id="3.30.360.10">
    <property type="entry name" value="Dihydrodipicolinate Reductase, domain 2"/>
    <property type="match status" value="1"/>
</dbReference>
<evidence type="ECO:0000259" key="1">
    <source>
        <dbReference type="Pfam" id="PF01408"/>
    </source>
</evidence>
<dbReference type="InterPro" id="IPR036291">
    <property type="entry name" value="NAD(P)-bd_dom_sf"/>
</dbReference>
<evidence type="ECO:0000313" key="2">
    <source>
        <dbReference type="EMBL" id="GIG11907.1"/>
    </source>
</evidence>
<sequence>MSCAREPGTVAFRPAVAAYGLPVTQNPIRYAVVGRGWRAQFFFKLAELMPERFTVTGVMTRSVEAAAEVAGRWRLPVTQDLGDLLRTGDPEYVITSVPWGVNPGLVETLVERGMPVLSETPPAPDLDGLRELWARVGKADKVQVAEQYLLLPDHAARLAVLRSGVIGERTSAQVSSTHGYHAVSILRGMLDVGMGPASVHARTFTAPLADPMSPAGWRDDATPKPAVNTLATIDFGGRSGLYDFTDNQWWNQLRTRRVVVRGSLGELVDDRVVQLQGTRTIVESELRRRQTGRDLNLEGFDLDHISFDGAVVYTNPYAGVRLSDEEIAIATILESTGRWTRGESEAPYPLAQACQDHLISLAIDESARTGQTVEVGAQSWQ</sequence>
<protein>
    <recommendedName>
        <fullName evidence="1">Gfo/Idh/MocA-like oxidoreductase N-terminal domain-containing protein</fullName>
    </recommendedName>
</protein>
<dbReference type="EMBL" id="BONJ01000001">
    <property type="protein sequence ID" value="GIG11907.1"/>
    <property type="molecule type" value="Genomic_DNA"/>
</dbReference>
<name>A0A8J3KZN7_9ACTN</name>
<dbReference type="Gene3D" id="3.40.50.720">
    <property type="entry name" value="NAD(P)-binding Rossmann-like Domain"/>
    <property type="match status" value="1"/>
</dbReference>